<keyword evidence="3" id="KW-1185">Reference proteome</keyword>
<protein>
    <recommendedName>
        <fullName evidence="4">Carbohydrate binding protein</fullName>
    </recommendedName>
</protein>
<dbReference type="Proteomes" id="UP000295718">
    <property type="component" value="Unassembled WGS sequence"/>
</dbReference>
<evidence type="ECO:0000313" key="3">
    <source>
        <dbReference type="Proteomes" id="UP000295718"/>
    </source>
</evidence>
<reference evidence="2 3" key="1">
    <citation type="submission" date="2019-03" db="EMBL/GenBank/DDBJ databases">
        <title>Genomic Encyclopedia of Type Strains, Phase IV (KMG-IV): sequencing the most valuable type-strain genomes for metagenomic binning, comparative biology and taxonomic classification.</title>
        <authorList>
            <person name="Goeker M."/>
        </authorList>
    </citation>
    <scope>NUCLEOTIDE SEQUENCE [LARGE SCALE GENOMIC DNA]</scope>
    <source>
        <strain evidence="2 3">DSM 100556</strain>
    </source>
</reference>
<evidence type="ECO:0000313" key="2">
    <source>
        <dbReference type="EMBL" id="TCL57615.1"/>
    </source>
</evidence>
<feature type="signal peptide" evidence="1">
    <location>
        <begin position="1"/>
        <end position="25"/>
    </location>
</feature>
<feature type="chain" id="PRO_5020397989" description="Carbohydrate binding protein" evidence="1">
    <location>
        <begin position="26"/>
        <end position="73"/>
    </location>
</feature>
<keyword evidence="1" id="KW-0732">Signal</keyword>
<comment type="caution">
    <text evidence="2">The sequence shown here is derived from an EMBL/GenBank/DDBJ whole genome shotgun (WGS) entry which is preliminary data.</text>
</comment>
<gene>
    <name evidence="2" type="ORF">EDD76_108150</name>
</gene>
<evidence type="ECO:0008006" key="4">
    <source>
        <dbReference type="Google" id="ProtNLM"/>
    </source>
</evidence>
<dbReference type="OrthoDB" id="1912982at2"/>
<proteinExistence type="predicted"/>
<dbReference type="AlphaFoldDB" id="A0A4R1QX20"/>
<dbReference type="STRING" id="1469948.GCA_000732725_02118"/>
<evidence type="ECO:0000256" key="1">
    <source>
        <dbReference type="SAM" id="SignalP"/>
    </source>
</evidence>
<accession>A0A4R1QX20</accession>
<sequence length="73" mass="8759">MIKKKSYLLILLSILLIFTTVPVNAANNITYNIKADERAYQYEWRYKFENGFVYRRLYNCTTQQWAGNWELVG</sequence>
<name>A0A4R1QX20_9FIRM</name>
<dbReference type="RefSeq" id="WP_031390806.1">
    <property type="nucleotide sequence ID" value="NZ_JPNB01000001.1"/>
</dbReference>
<dbReference type="EMBL" id="SLUO01000008">
    <property type="protein sequence ID" value="TCL57615.1"/>
    <property type="molecule type" value="Genomic_DNA"/>
</dbReference>
<organism evidence="2 3">
    <name type="scientific">Kineothrix alysoides</name>
    <dbReference type="NCBI Taxonomy" id="1469948"/>
    <lineage>
        <taxon>Bacteria</taxon>
        <taxon>Bacillati</taxon>
        <taxon>Bacillota</taxon>
        <taxon>Clostridia</taxon>
        <taxon>Lachnospirales</taxon>
        <taxon>Lachnospiraceae</taxon>
        <taxon>Kineothrix</taxon>
    </lineage>
</organism>